<dbReference type="EMBL" id="KL660616">
    <property type="protein sequence ID" value="KFA65233.1"/>
    <property type="molecule type" value="Genomic_DNA"/>
</dbReference>
<protein>
    <submittedName>
        <fullName evidence="2">Uncharacterized protein</fullName>
    </submittedName>
</protein>
<evidence type="ECO:0000256" key="1">
    <source>
        <dbReference type="SAM" id="MobiDB-lite"/>
    </source>
</evidence>
<dbReference type="AlphaFoldDB" id="A0A084QMP8"/>
<organism evidence="2 3">
    <name type="scientific">Stachybotrys chlorohalonatus (strain IBT 40285)</name>
    <dbReference type="NCBI Taxonomy" id="1283841"/>
    <lineage>
        <taxon>Eukaryota</taxon>
        <taxon>Fungi</taxon>
        <taxon>Dikarya</taxon>
        <taxon>Ascomycota</taxon>
        <taxon>Pezizomycotina</taxon>
        <taxon>Sordariomycetes</taxon>
        <taxon>Hypocreomycetidae</taxon>
        <taxon>Hypocreales</taxon>
        <taxon>Stachybotryaceae</taxon>
        <taxon>Stachybotrys</taxon>
    </lineage>
</organism>
<dbReference type="Proteomes" id="UP000028524">
    <property type="component" value="Unassembled WGS sequence"/>
</dbReference>
<reference evidence="2 3" key="1">
    <citation type="journal article" date="2014" name="BMC Genomics">
        <title>Comparative genome sequencing reveals chemotype-specific gene clusters in the toxigenic black mold Stachybotrys.</title>
        <authorList>
            <person name="Semeiks J."/>
            <person name="Borek D."/>
            <person name="Otwinowski Z."/>
            <person name="Grishin N.V."/>
        </authorList>
    </citation>
    <scope>NUCLEOTIDE SEQUENCE [LARGE SCALE GENOMIC DNA]</scope>
    <source>
        <strain evidence="2 3">IBT 40285</strain>
    </source>
</reference>
<gene>
    <name evidence="2" type="ORF">S40285_01511</name>
</gene>
<proteinExistence type="predicted"/>
<feature type="compositionally biased region" description="Polar residues" evidence="1">
    <location>
        <begin position="81"/>
        <end position="101"/>
    </location>
</feature>
<feature type="region of interest" description="Disordered" evidence="1">
    <location>
        <begin position="78"/>
        <end position="140"/>
    </location>
</feature>
<dbReference type="OrthoDB" id="5062305at2759"/>
<accession>A0A084QMP8</accession>
<evidence type="ECO:0000313" key="3">
    <source>
        <dbReference type="Proteomes" id="UP000028524"/>
    </source>
</evidence>
<sequence>MTATRKPGAKRSLSESFLWQPSSGKYIYVGGLWHSDWTRHHGITSTRPSPGFKTGESQAVFNDHAEVGNVQPLCTRARSVPTISRESSDTSYGPAQLNNLDPPTPPPREQPLGSSASEREEAQLNGHDDEETLPSLISSKEPLAPIRKRFRALPPNAPRLMERKGPYIFRSGLRITDFKIPRRKLSQPSHASLSFQCRDGFNEEEIRSSSRAGRPWGS</sequence>
<name>A0A084QMP8_STAC4</name>
<evidence type="ECO:0000313" key="2">
    <source>
        <dbReference type="EMBL" id="KFA65233.1"/>
    </source>
</evidence>
<dbReference type="HOGENOM" id="CLU_1267630_0_0_1"/>
<dbReference type="InParanoid" id="A0A084QMP8"/>
<keyword evidence="3" id="KW-1185">Reference proteome</keyword>